<sequence length="88" mass="9900">MQIAQIVYALSFAHRFDFVILLYILRLICSSPPSLPSSVSLCVCECVRRHALALVLSLSLTCSAVCSLLRVSFLFVLFLNRLFIFSRS</sequence>
<keyword evidence="1" id="KW-0472">Membrane</keyword>
<evidence type="ECO:0000313" key="3">
    <source>
        <dbReference type="Proteomes" id="UP000001292"/>
    </source>
</evidence>
<dbReference type="EMBL" id="CH480821">
    <property type="protein sequence ID" value="EDW54875.1"/>
    <property type="molecule type" value="Genomic_DNA"/>
</dbReference>
<gene>
    <name evidence="2" type="primary">Dsec\GM19524</name>
    <name evidence="2" type="ORF">Dsec_GM19524</name>
</gene>
<evidence type="ECO:0000256" key="1">
    <source>
        <dbReference type="SAM" id="Phobius"/>
    </source>
</evidence>
<proteinExistence type="predicted"/>
<feature type="transmembrane region" description="Helical" evidence="1">
    <location>
        <begin position="50"/>
        <end position="79"/>
    </location>
</feature>
<evidence type="ECO:0000313" key="2">
    <source>
        <dbReference type="EMBL" id="EDW54875.1"/>
    </source>
</evidence>
<dbReference type="OMA" id="YALSFAH"/>
<reference evidence="2 3" key="1">
    <citation type="journal article" date="2007" name="Nature">
        <title>Evolution of genes and genomes on the Drosophila phylogeny.</title>
        <authorList>
            <consortium name="Drosophila 12 Genomes Consortium"/>
            <person name="Clark A.G."/>
            <person name="Eisen M.B."/>
            <person name="Smith D.R."/>
            <person name="Bergman C.M."/>
            <person name="Oliver B."/>
            <person name="Markow T.A."/>
            <person name="Kaufman T.C."/>
            <person name="Kellis M."/>
            <person name="Gelbart W."/>
            <person name="Iyer V.N."/>
            <person name="Pollard D.A."/>
            <person name="Sackton T.B."/>
            <person name="Larracuente A.M."/>
            <person name="Singh N.D."/>
            <person name="Abad J.P."/>
            <person name="Abt D.N."/>
            <person name="Adryan B."/>
            <person name="Aguade M."/>
            <person name="Akashi H."/>
            <person name="Anderson W.W."/>
            <person name="Aquadro C.F."/>
            <person name="Ardell D.H."/>
            <person name="Arguello R."/>
            <person name="Artieri C.G."/>
            <person name="Barbash D.A."/>
            <person name="Barker D."/>
            <person name="Barsanti P."/>
            <person name="Batterham P."/>
            <person name="Batzoglou S."/>
            <person name="Begun D."/>
            <person name="Bhutkar A."/>
            <person name="Blanco E."/>
            <person name="Bosak S.A."/>
            <person name="Bradley R.K."/>
            <person name="Brand A.D."/>
            <person name="Brent M.R."/>
            <person name="Brooks A.N."/>
            <person name="Brown R.H."/>
            <person name="Butlin R.K."/>
            <person name="Caggese C."/>
            <person name="Calvi B.R."/>
            <person name="Bernardo de Carvalho A."/>
            <person name="Caspi A."/>
            <person name="Castrezana S."/>
            <person name="Celniker S.E."/>
            <person name="Chang J.L."/>
            <person name="Chapple C."/>
            <person name="Chatterji S."/>
            <person name="Chinwalla A."/>
            <person name="Civetta A."/>
            <person name="Clifton S.W."/>
            <person name="Comeron J.M."/>
            <person name="Costello J.C."/>
            <person name="Coyne J.A."/>
            <person name="Daub J."/>
            <person name="David R.G."/>
            <person name="Delcher A.L."/>
            <person name="Delehaunty K."/>
            <person name="Do C.B."/>
            <person name="Ebling H."/>
            <person name="Edwards K."/>
            <person name="Eickbush T."/>
            <person name="Evans J.D."/>
            <person name="Filipski A."/>
            <person name="Findeiss S."/>
            <person name="Freyhult E."/>
            <person name="Fulton L."/>
            <person name="Fulton R."/>
            <person name="Garcia A.C."/>
            <person name="Gardiner A."/>
            <person name="Garfield D.A."/>
            <person name="Garvin B.E."/>
            <person name="Gibson G."/>
            <person name="Gilbert D."/>
            <person name="Gnerre S."/>
            <person name="Godfrey J."/>
            <person name="Good R."/>
            <person name="Gotea V."/>
            <person name="Gravely B."/>
            <person name="Greenberg A.J."/>
            <person name="Griffiths-Jones S."/>
            <person name="Gross S."/>
            <person name="Guigo R."/>
            <person name="Gustafson E.A."/>
            <person name="Haerty W."/>
            <person name="Hahn M.W."/>
            <person name="Halligan D.L."/>
            <person name="Halpern A.L."/>
            <person name="Halter G.M."/>
            <person name="Han M.V."/>
            <person name="Heger A."/>
            <person name="Hillier L."/>
            <person name="Hinrichs A.S."/>
            <person name="Holmes I."/>
            <person name="Hoskins R.A."/>
            <person name="Hubisz M.J."/>
            <person name="Hultmark D."/>
            <person name="Huntley M.A."/>
            <person name="Jaffe D.B."/>
            <person name="Jagadeeshan S."/>
            <person name="Jeck W.R."/>
            <person name="Johnson J."/>
            <person name="Jones C.D."/>
            <person name="Jordan W.C."/>
            <person name="Karpen G.H."/>
            <person name="Kataoka E."/>
            <person name="Keightley P.D."/>
            <person name="Kheradpour P."/>
            <person name="Kirkness E.F."/>
            <person name="Koerich L.B."/>
            <person name="Kristiansen K."/>
            <person name="Kudrna D."/>
            <person name="Kulathinal R.J."/>
            <person name="Kumar S."/>
            <person name="Kwok R."/>
            <person name="Lander E."/>
            <person name="Langley C.H."/>
            <person name="Lapoint R."/>
            <person name="Lazzaro B.P."/>
            <person name="Lee S.J."/>
            <person name="Levesque L."/>
            <person name="Li R."/>
            <person name="Lin C.F."/>
            <person name="Lin M.F."/>
            <person name="Lindblad-Toh K."/>
            <person name="Llopart A."/>
            <person name="Long M."/>
            <person name="Low L."/>
            <person name="Lozovsky E."/>
            <person name="Lu J."/>
            <person name="Luo M."/>
            <person name="Machado C.A."/>
            <person name="Makalowski W."/>
            <person name="Marzo M."/>
            <person name="Matsuda M."/>
            <person name="Matzkin L."/>
            <person name="McAllister B."/>
            <person name="McBride C.S."/>
            <person name="McKernan B."/>
            <person name="McKernan K."/>
            <person name="Mendez-Lago M."/>
            <person name="Minx P."/>
            <person name="Mollenhauer M.U."/>
            <person name="Montooth K."/>
            <person name="Mount S.M."/>
            <person name="Mu X."/>
            <person name="Myers E."/>
            <person name="Negre B."/>
            <person name="Newfeld S."/>
            <person name="Nielsen R."/>
            <person name="Noor M.A."/>
            <person name="O'Grady P."/>
            <person name="Pachter L."/>
            <person name="Papaceit M."/>
            <person name="Parisi M.J."/>
            <person name="Parisi M."/>
            <person name="Parts L."/>
            <person name="Pedersen J.S."/>
            <person name="Pesole G."/>
            <person name="Phillippy A.M."/>
            <person name="Ponting C.P."/>
            <person name="Pop M."/>
            <person name="Porcelli D."/>
            <person name="Powell J.R."/>
            <person name="Prohaska S."/>
            <person name="Pruitt K."/>
            <person name="Puig M."/>
            <person name="Quesneville H."/>
            <person name="Ram K.R."/>
            <person name="Rand D."/>
            <person name="Rasmussen M.D."/>
            <person name="Reed L.K."/>
            <person name="Reenan R."/>
            <person name="Reily A."/>
            <person name="Remington K.A."/>
            <person name="Rieger T.T."/>
            <person name="Ritchie M.G."/>
            <person name="Robin C."/>
            <person name="Rogers Y.H."/>
            <person name="Rohde C."/>
            <person name="Rozas J."/>
            <person name="Rubenfield M.J."/>
            <person name="Ruiz A."/>
            <person name="Russo S."/>
            <person name="Salzberg S.L."/>
            <person name="Sanchez-Gracia A."/>
            <person name="Saranga D.J."/>
            <person name="Sato H."/>
            <person name="Schaeffer S.W."/>
            <person name="Schatz M.C."/>
            <person name="Schlenke T."/>
            <person name="Schwartz R."/>
            <person name="Segarra C."/>
            <person name="Singh R.S."/>
            <person name="Sirot L."/>
            <person name="Sirota M."/>
            <person name="Sisneros N.B."/>
            <person name="Smith C.D."/>
            <person name="Smith T.F."/>
            <person name="Spieth J."/>
            <person name="Stage D.E."/>
            <person name="Stark A."/>
            <person name="Stephan W."/>
            <person name="Strausberg R.L."/>
            <person name="Strempel S."/>
            <person name="Sturgill D."/>
            <person name="Sutton G."/>
            <person name="Sutton G.G."/>
            <person name="Tao W."/>
            <person name="Teichmann S."/>
            <person name="Tobari Y.N."/>
            <person name="Tomimura Y."/>
            <person name="Tsolas J.M."/>
            <person name="Valente V.L."/>
            <person name="Venter E."/>
            <person name="Venter J.C."/>
            <person name="Vicario S."/>
            <person name="Vieira F.G."/>
            <person name="Vilella A.J."/>
            <person name="Villasante A."/>
            <person name="Walenz B."/>
            <person name="Wang J."/>
            <person name="Wasserman M."/>
            <person name="Watts T."/>
            <person name="Wilson D."/>
            <person name="Wilson R.K."/>
            <person name="Wing R.A."/>
            <person name="Wolfner M.F."/>
            <person name="Wong A."/>
            <person name="Wong G.K."/>
            <person name="Wu C.I."/>
            <person name="Wu G."/>
            <person name="Yamamoto D."/>
            <person name="Yang H.P."/>
            <person name="Yang S.P."/>
            <person name="Yorke J.A."/>
            <person name="Yoshida K."/>
            <person name="Zdobnov E."/>
            <person name="Zhang P."/>
            <person name="Zhang Y."/>
            <person name="Zimin A.V."/>
            <person name="Baldwin J."/>
            <person name="Abdouelleil A."/>
            <person name="Abdulkadir J."/>
            <person name="Abebe A."/>
            <person name="Abera B."/>
            <person name="Abreu J."/>
            <person name="Acer S.C."/>
            <person name="Aftuck L."/>
            <person name="Alexander A."/>
            <person name="An P."/>
            <person name="Anderson E."/>
            <person name="Anderson S."/>
            <person name="Arachi H."/>
            <person name="Azer M."/>
            <person name="Bachantsang P."/>
            <person name="Barry A."/>
            <person name="Bayul T."/>
            <person name="Berlin A."/>
            <person name="Bessette D."/>
            <person name="Bloom T."/>
            <person name="Blye J."/>
            <person name="Boguslavskiy L."/>
            <person name="Bonnet C."/>
            <person name="Boukhgalter B."/>
            <person name="Bourzgui I."/>
            <person name="Brown A."/>
            <person name="Cahill P."/>
            <person name="Channer S."/>
            <person name="Cheshatsang Y."/>
            <person name="Chuda L."/>
            <person name="Citroen M."/>
            <person name="Collymore A."/>
            <person name="Cooke P."/>
            <person name="Costello M."/>
            <person name="D'Aco K."/>
            <person name="Daza R."/>
            <person name="De Haan G."/>
            <person name="DeGray S."/>
            <person name="DeMaso C."/>
            <person name="Dhargay N."/>
            <person name="Dooley K."/>
            <person name="Dooley E."/>
            <person name="Doricent M."/>
            <person name="Dorje P."/>
            <person name="Dorjee K."/>
            <person name="Dupes A."/>
            <person name="Elong R."/>
            <person name="Falk J."/>
            <person name="Farina A."/>
            <person name="Faro S."/>
            <person name="Ferguson D."/>
            <person name="Fisher S."/>
            <person name="Foley C.D."/>
            <person name="Franke A."/>
            <person name="Friedrich D."/>
            <person name="Gadbois L."/>
            <person name="Gearin G."/>
            <person name="Gearin C.R."/>
            <person name="Giannoukos G."/>
            <person name="Goode T."/>
            <person name="Graham J."/>
            <person name="Grandbois E."/>
            <person name="Grewal S."/>
            <person name="Gyaltsen K."/>
            <person name="Hafez N."/>
            <person name="Hagos B."/>
            <person name="Hall J."/>
            <person name="Henson C."/>
            <person name="Hollinger A."/>
            <person name="Honan T."/>
            <person name="Huard M.D."/>
            <person name="Hughes L."/>
            <person name="Hurhula B."/>
            <person name="Husby M.E."/>
            <person name="Kamat A."/>
            <person name="Kanga B."/>
            <person name="Kashin S."/>
            <person name="Khazanovich D."/>
            <person name="Kisner P."/>
            <person name="Lance K."/>
            <person name="Lara M."/>
            <person name="Lee W."/>
            <person name="Lennon N."/>
            <person name="Letendre F."/>
            <person name="LeVine R."/>
            <person name="Lipovsky A."/>
            <person name="Liu X."/>
            <person name="Liu J."/>
            <person name="Liu S."/>
            <person name="Lokyitsang T."/>
            <person name="Lokyitsang Y."/>
            <person name="Lubonja R."/>
            <person name="Lui A."/>
            <person name="MacDonald P."/>
            <person name="Magnisalis V."/>
            <person name="Maru K."/>
            <person name="Matthews C."/>
            <person name="McCusker W."/>
            <person name="McDonough S."/>
            <person name="Mehta T."/>
            <person name="Meldrim J."/>
            <person name="Meneus L."/>
            <person name="Mihai O."/>
            <person name="Mihalev A."/>
            <person name="Mihova T."/>
            <person name="Mittelman R."/>
            <person name="Mlenga V."/>
            <person name="Montmayeur A."/>
            <person name="Mulrain L."/>
            <person name="Navidi A."/>
            <person name="Naylor J."/>
            <person name="Negash T."/>
            <person name="Nguyen T."/>
            <person name="Nguyen N."/>
            <person name="Nicol R."/>
            <person name="Norbu C."/>
            <person name="Norbu N."/>
            <person name="Novod N."/>
            <person name="O'Neill B."/>
            <person name="Osman S."/>
            <person name="Markiewicz E."/>
            <person name="Oyono O.L."/>
            <person name="Patti C."/>
            <person name="Phunkhang P."/>
            <person name="Pierre F."/>
            <person name="Priest M."/>
            <person name="Raghuraman S."/>
            <person name="Rege F."/>
            <person name="Reyes R."/>
            <person name="Rise C."/>
            <person name="Rogov P."/>
            <person name="Ross K."/>
            <person name="Ryan E."/>
            <person name="Settipalli S."/>
            <person name="Shea T."/>
            <person name="Sherpa N."/>
            <person name="Shi L."/>
            <person name="Shih D."/>
            <person name="Sparrow T."/>
            <person name="Spaulding J."/>
            <person name="Stalker J."/>
            <person name="Stange-Thomann N."/>
            <person name="Stavropoulos S."/>
            <person name="Stone C."/>
            <person name="Strader C."/>
            <person name="Tesfaye S."/>
            <person name="Thomson T."/>
            <person name="Thoulutsang Y."/>
            <person name="Thoulutsang D."/>
            <person name="Topham K."/>
            <person name="Topping I."/>
            <person name="Tsamla T."/>
            <person name="Vassiliev H."/>
            <person name="Vo A."/>
            <person name="Wangchuk T."/>
            <person name="Wangdi T."/>
            <person name="Weiand M."/>
            <person name="Wilkinson J."/>
            <person name="Wilson A."/>
            <person name="Yadav S."/>
            <person name="Young G."/>
            <person name="Yu Q."/>
            <person name="Zembek L."/>
            <person name="Zhong D."/>
            <person name="Zimmer A."/>
            <person name="Zwirko Z."/>
            <person name="Jaffe D.B."/>
            <person name="Alvarez P."/>
            <person name="Brockman W."/>
            <person name="Butler J."/>
            <person name="Chin C."/>
            <person name="Gnerre S."/>
            <person name="Grabherr M."/>
            <person name="Kleber M."/>
            <person name="Mauceli E."/>
            <person name="MacCallum I."/>
        </authorList>
    </citation>
    <scope>NUCLEOTIDE SEQUENCE [LARGE SCALE GENOMIC DNA]</scope>
    <source>
        <strain evidence="3">Rob3c / Tucson 14021-0248.25</strain>
    </source>
</reference>
<feature type="transmembrane region" description="Helical" evidence="1">
    <location>
        <begin position="6"/>
        <end position="29"/>
    </location>
</feature>
<protein>
    <submittedName>
        <fullName evidence="2">GM19524</fullName>
    </submittedName>
</protein>
<name>B4I3T2_DROSE</name>
<dbReference type="Proteomes" id="UP000001292">
    <property type="component" value="Unassembled WGS sequence"/>
</dbReference>
<keyword evidence="1" id="KW-1133">Transmembrane helix</keyword>
<dbReference type="HOGENOM" id="CLU_2471467_0_0_1"/>
<dbReference type="AlphaFoldDB" id="B4I3T2"/>
<keyword evidence="1" id="KW-0812">Transmembrane</keyword>
<organism evidence="3">
    <name type="scientific">Drosophila sechellia</name>
    <name type="common">Fruit fly</name>
    <dbReference type="NCBI Taxonomy" id="7238"/>
    <lineage>
        <taxon>Eukaryota</taxon>
        <taxon>Metazoa</taxon>
        <taxon>Ecdysozoa</taxon>
        <taxon>Arthropoda</taxon>
        <taxon>Hexapoda</taxon>
        <taxon>Insecta</taxon>
        <taxon>Pterygota</taxon>
        <taxon>Neoptera</taxon>
        <taxon>Endopterygota</taxon>
        <taxon>Diptera</taxon>
        <taxon>Brachycera</taxon>
        <taxon>Muscomorpha</taxon>
        <taxon>Ephydroidea</taxon>
        <taxon>Drosophilidae</taxon>
        <taxon>Drosophila</taxon>
        <taxon>Sophophora</taxon>
    </lineage>
</organism>
<keyword evidence="3" id="KW-1185">Reference proteome</keyword>
<accession>B4I3T2</accession>
<dbReference type="PhylomeDB" id="B4I3T2"/>